<dbReference type="EMBL" id="LAZR01053671">
    <property type="protein sequence ID" value="KKK80242.1"/>
    <property type="molecule type" value="Genomic_DNA"/>
</dbReference>
<proteinExistence type="predicted"/>
<name>A0A0F8YFQ4_9ZZZZ</name>
<keyword evidence="1" id="KW-0472">Membrane</keyword>
<gene>
    <name evidence="2" type="ORF">LCGC14_2825440</name>
</gene>
<evidence type="ECO:0000256" key="1">
    <source>
        <dbReference type="SAM" id="Phobius"/>
    </source>
</evidence>
<keyword evidence="1" id="KW-1133">Transmembrane helix</keyword>
<protein>
    <submittedName>
        <fullName evidence="2">Uncharacterized protein</fullName>
    </submittedName>
</protein>
<reference evidence="2" key="1">
    <citation type="journal article" date="2015" name="Nature">
        <title>Complex archaea that bridge the gap between prokaryotes and eukaryotes.</title>
        <authorList>
            <person name="Spang A."/>
            <person name="Saw J.H."/>
            <person name="Jorgensen S.L."/>
            <person name="Zaremba-Niedzwiedzka K."/>
            <person name="Martijn J."/>
            <person name="Lind A.E."/>
            <person name="van Eijk R."/>
            <person name="Schleper C."/>
            <person name="Guy L."/>
            <person name="Ettema T.J."/>
        </authorList>
    </citation>
    <scope>NUCLEOTIDE SEQUENCE</scope>
</reference>
<sequence>MKLQSSLQSVEKKRTSLTISYFLSFAAPALRMIIFLSLSLDSS</sequence>
<accession>A0A0F8YFQ4</accession>
<organism evidence="2">
    <name type="scientific">marine sediment metagenome</name>
    <dbReference type="NCBI Taxonomy" id="412755"/>
    <lineage>
        <taxon>unclassified sequences</taxon>
        <taxon>metagenomes</taxon>
        <taxon>ecological metagenomes</taxon>
    </lineage>
</organism>
<keyword evidence="1" id="KW-0812">Transmembrane</keyword>
<feature type="transmembrane region" description="Helical" evidence="1">
    <location>
        <begin position="21"/>
        <end position="40"/>
    </location>
</feature>
<comment type="caution">
    <text evidence="2">The sequence shown here is derived from an EMBL/GenBank/DDBJ whole genome shotgun (WGS) entry which is preliminary data.</text>
</comment>
<dbReference type="AlphaFoldDB" id="A0A0F8YFQ4"/>
<evidence type="ECO:0000313" key="2">
    <source>
        <dbReference type="EMBL" id="KKK80242.1"/>
    </source>
</evidence>